<keyword evidence="3" id="KW-1185">Reference proteome</keyword>
<dbReference type="InterPro" id="IPR013740">
    <property type="entry name" value="Redoxin"/>
</dbReference>
<reference evidence="2" key="2">
    <citation type="submission" date="2020-09" db="EMBL/GenBank/DDBJ databases">
        <authorList>
            <person name="Sun Q."/>
            <person name="Ohkuma M."/>
        </authorList>
    </citation>
    <scope>NUCLEOTIDE SEQUENCE</scope>
    <source>
        <strain evidence="2">JCM 14371</strain>
    </source>
</reference>
<dbReference type="SUPFAM" id="SSF52833">
    <property type="entry name" value="Thioredoxin-like"/>
    <property type="match status" value="1"/>
</dbReference>
<dbReference type="PROSITE" id="PS51352">
    <property type="entry name" value="THIOREDOXIN_2"/>
    <property type="match status" value="1"/>
</dbReference>
<dbReference type="RefSeq" id="WP_229670732.1">
    <property type="nucleotide sequence ID" value="NZ_BMOE01000001.1"/>
</dbReference>
<gene>
    <name evidence="2" type="ORF">GCM10008939_02040</name>
</gene>
<evidence type="ECO:0000313" key="3">
    <source>
        <dbReference type="Proteomes" id="UP000635726"/>
    </source>
</evidence>
<protein>
    <recommendedName>
        <fullName evidence="1">Thioredoxin domain-containing protein</fullName>
    </recommendedName>
</protein>
<sequence length="173" mass="18703">MRVLACVGAMFALGGGAGSVRVGEAAPEFVAGGAWLNSAPLHVRQLRGRVVLVNVWVYSCINCHLSLPTLRGWYARFHAAGLEIVGVHSPEFPSDRPAGNVAAALRRDGVDWPVMQDNDLATWNAYGVSGWPSFYLVDRRGKVRAVHVGELSARFPDAIPGLERQLMALLAEK</sequence>
<dbReference type="PANTHER" id="PTHR42852:SF13">
    <property type="entry name" value="PROTEIN DIPZ"/>
    <property type="match status" value="1"/>
</dbReference>
<evidence type="ECO:0000259" key="1">
    <source>
        <dbReference type="PROSITE" id="PS51352"/>
    </source>
</evidence>
<organism evidence="2 3">
    <name type="scientific">Deinococcus aquiradiocola</name>
    <dbReference type="NCBI Taxonomy" id="393059"/>
    <lineage>
        <taxon>Bacteria</taxon>
        <taxon>Thermotogati</taxon>
        <taxon>Deinococcota</taxon>
        <taxon>Deinococci</taxon>
        <taxon>Deinococcales</taxon>
        <taxon>Deinococcaceae</taxon>
        <taxon>Deinococcus</taxon>
    </lineage>
</organism>
<feature type="domain" description="Thioredoxin" evidence="1">
    <location>
        <begin position="20"/>
        <end position="171"/>
    </location>
</feature>
<dbReference type="InterPro" id="IPR050553">
    <property type="entry name" value="Thioredoxin_ResA/DsbE_sf"/>
</dbReference>
<name>A0A917P4T4_9DEIO</name>
<evidence type="ECO:0000313" key="2">
    <source>
        <dbReference type="EMBL" id="GGJ61832.1"/>
    </source>
</evidence>
<dbReference type="Gene3D" id="3.40.30.10">
    <property type="entry name" value="Glutaredoxin"/>
    <property type="match status" value="1"/>
</dbReference>
<dbReference type="Pfam" id="PF08534">
    <property type="entry name" value="Redoxin"/>
    <property type="match status" value="1"/>
</dbReference>
<dbReference type="Proteomes" id="UP000635726">
    <property type="component" value="Unassembled WGS sequence"/>
</dbReference>
<dbReference type="InterPro" id="IPR036249">
    <property type="entry name" value="Thioredoxin-like_sf"/>
</dbReference>
<accession>A0A917P4T4</accession>
<reference evidence="2" key="1">
    <citation type="journal article" date="2014" name="Int. J. Syst. Evol. Microbiol.">
        <title>Complete genome sequence of Corynebacterium casei LMG S-19264T (=DSM 44701T), isolated from a smear-ripened cheese.</title>
        <authorList>
            <consortium name="US DOE Joint Genome Institute (JGI-PGF)"/>
            <person name="Walter F."/>
            <person name="Albersmeier A."/>
            <person name="Kalinowski J."/>
            <person name="Ruckert C."/>
        </authorList>
    </citation>
    <scope>NUCLEOTIDE SEQUENCE</scope>
    <source>
        <strain evidence="2">JCM 14371</strain>
    </source>
</reference>
<comment type="caution">
    <text evidence="2">The sequence shown here is derived from an EMBL/GenBank/DDBJ whole genome shotgun (WGS) entry which is preliminary data.</text>
</comment>
<dbReference type="AlphaFoldDB" id="A0A917P4T4"/>
<dbReference type="EMBL" id="BMOE01000001">
    <property type="protein sequence ID" value="GGJ61832.1"/>
    <property type="molecule type" value="Genomic_DNA"/>
</dbReference>
<dbReference type="InterPro" id="IPR013766">
    <property type="entry name" value="Thioredoxin_domain"/>
</dbReference>
<proteinExistence type="predicted"/>
<dbReference type="GO" id="GO:0016491">
    <property type="term" value="F:oxidoreductase activity"/>
    <property type="evidence" value="ECO:0007669"/>
    <property type="project" value="InterPro"/>
</dbReference>
<dbReference type="PANTHER" id="PTHR42852">
    <property type="entry name" value="THIOL:DISULFIDE INTERCHANGE PROTEIN DSBE"/>
    <property type="match status" value="1"/>
</dbReference>